<protein>
    <submittedName>
        <fullName evidence="2">Uncharacterized protein</fullName>
    </submittedName>
</protein>
<dbReference type="Proteomes" id="UP001066276">
    <property type="component" value="Chromosome 4_2"/>
</dbReference>
<accession>A0AAV7SJX0</accession>
<proteinExistence type="predicted"/>
<dbReference type="EMBL" id="JANPWB010000008">
    <property type="protein sequence ID" value="KAJ1164383.1"/>
    <property type="molecule type" value="Genomic_DNA"/>
</dbReference>
<evidence type="ECO:0000256" key="1">
    <source>
        <dbReference type="SAM" id="MobiDB-lite"/>
    </source>
</evidence>
<sequence length="272" mass="29637">MAQSRNTAVQRDQILATSAKTSNKSALRSLWVPSESMLHQLDEGRARLLAPPGRCRAAARAARTMMAPHTASFRPPPGCSPPKSGPQVPQVGALARGRQRDPGRAAGRPRPRSQCDSTTSRRLPPPPCAIRFPRLCVIPRGATVPRRFLSTGLATGPHQHSSRTPRLAHVCRSPEPRRPWTLAGPAWHNSVPPKGAGAQDHGNPGCCSASAHLPYGRRRPQSHWMPPDKPGRTQSSPSSRPPSLPAWPRTPCSKHYTCCTKHIWAEVLSTFR</sequence>
<organism evidence="2 3">
    <name type="scientific">Pleurodeles waltl</name>
    <name type="common">Iberian ribbed newt</name>
    <dbReference type="NCBI Taxonomy" id="8319"/>
    <lineage>
        <taxon>Eukaryota</taxon>
        <taxon>Metazoa</taxon>
        <taxon>Chordata</taxon>
        <taxon>Craniata</taxon>
        <taxon>Vertebrata</taxon>
        <taxon>Euteleostomi</taxon>
        <taxon>Amphibia</taxon>
        <taxon>Batrachia</taxon>
        <taxon>Caudata</taxon>
        <taxon>Salamandroidea</taxon>
        <taxon>Salamandridae</taxon>
        <taxon>Pleurodelinae</taxon>
        <taxon>Pleurodeles</taxon>
    </lineage>
</organism>
<feature type="region of interest" description="Disordered" evidence="1">
    <location>
        <begin position="1"/>
        <end position="26"/>
    </location>
</feature>
<gene>
    <name evidence="2" type="ORF">NDU88_004823</name>
</gene>
<name>A0AAV7SJX0_PLEWA</name>
<feature type="compositionally biased region" description="Pro residues" evidence="1">
    <location>
        <begin position="74"/>
        <end position="84"/>
    </location>
</feature>
<comment type="caution">
    <text evidence="2">The sequence shown here is derived from an EMBL/GenBank/DDBJ whole genome shotgun (WGS) entry which is preliminary data.</text>
</comment>
<keyword evidence="3" id="KW-1185">Reference proteome</keyword>
<reference evidence="2" key="1">
    <citation type="journal article" date="2022" name="bioRxiv">
        <title>Sequencing and chromosome-scale assembly of the giantPleurodeles waltlgenome.</title>
        <authorList>
            <person name="Brown T."/>
            <person name="Elewa A."/>
            <person name="Iarovenko S."/>
            <person name="Subramanian E."/>
            <person name="Araus A.J."/>
            <person name="Petzold A."/>
            <person name="Susuki M."/>
            <person name="Suzuki K.-i.T."/>
            <person name="Hayashi T."/>
            <person name="Toyoda A."/>
            <person name="Oliveira C."/>
            <person name="Osipova E."/>
            <person name="Leigh N.D."/>
            <person name="Simon A."/>
            <person name="Yun M.H."/>
        </authorList>
    </citation>
    <scope>NUCLEOTIDE SEQUENCE</scope>
    <source>
        <strain evidence="2">20211129_DDA</strain>
        <tissue evidence="2">Liver</tissue>
    </source>
</reference>
<evidence type="ECO:0000313" key="3">
    <source>
        <dbReference type="Proteomes" id="UP001066276"/>
    </source>
</evidence>
<feature type="region of interest" description="Disordered" evidence="1">
    <location>
        <begin position="152"/>
        <end position="246"/>
    </location>
</feature>
<feature type="region of interest" description="Disordered" evidence="1">
    <location>
        <begin position="61"/>
        <end position="126"/>
    </location>
</feature>
<evidence type="ECO:0000313" key="2">
    <source>
        <dbReference type="EMBL" id="KAJ1164383.1"/>
    </source>
</evidence>
<dbReference type="AlphaFoldDB" id="A0AAV7SJX0"/>
<feature type="compositionally biased region" description="Low complexity" evidence="1">
    <location>
        <begin position="61"/>
        <end position="71"/>
    </location>
</feature>